<dbReference type="Proteomes" id="UP000814033">
    <property type="component" value="Unassembled WGS sequence"/>
</dbReference>
<dbReference type="EMBL" id="MU275877">
    <property type="protein sequence ID" value="KAI0049135.1"/>
    <property type="molecule type" value="Genomic_DNA"/>
</dbReference>
<protein>
    <submittedName>
        <fullName evidence="1">Uncharacterized protein</fullName>
    </submittedName>
</protein>
<name>A0ACB8RZJ7_9AGAM</name>
<evidence type="ECO:0000313" key="1">
    <source>
        <dbReference type="EMBL" id="KAI0049135.1"/>
    </source>
</evidence>
<keyword evidence="2" id="KW-1185">Reference proteome</keyword>
<reference evidence="1" key="2">
    <citation type="journal article" date="2022" name="New Phytol.">
        <title>Evolutionary transition to the ectomycorrhizal habit in the genomes of a hyperdiverse lineage of mushroom-forming fungi.</title>
        <authorList>
            <person name="Looney B."/>
            <person name="Miyauchi S."/>
            <person name="Morin E."/>
            <person name="Drula E."/>
            <person name="Courty P.E."/>
            <person name="Kohler A."/>
            <person name="Kuo A."/>
            <person name="LaButti K."/>
            <person name="Pangilinan J."/>
            <person name="Lipzen A."/>
            <person name="Riley R."/>
            <person name="Andreopoulos W."/>
            <person name="He G."/>
            <person name="Johnson J."/>
            <person name="Nolan M."/>
            <person name="Tritt A."/>
            <person name="Barry K.W."/>
            <person name="Grigoriev I.V."/>
            <person name="Nagy L.G."/>
            <person name="Hibbett D."/>
            <person name="Henrissat B."/>
            <person name="Matheny P.B."/>
            <person name="Labbe J."/>
            <person name="Martin F.M."/>
        </authorList>
    </citation>
    <scope>NUCLEOTIDE SEQUENCE</scope>
    <source>
        <strain evidence="1">FP105234-sp</strain>
    </source>
</reference>
<proteinExistence type="predicted"/>
<gene>
    <name evidence="1" type="ORF">FA95DRAFT_1604666</name>
</gene>
<sequence>MAYCDRCSRYFVHDRALNQHIENSDSHHVCDDCDVDFASWLGLEQHYVQSPRHAYCQRCQRHFGSDAAMLQHMRAAHHYCETHRRVFETFIGLTEHYKQSSEHFYCPICDDHFDNDEAFLSHSEDVHHMCVECRTYFSYDSNLKAHYSQNHHYCAPCRRIFKSASNLTHHLNSSTHQPRNVRCPGRGCGRAFVSMSALTLHFESGTCPSGLTREQLNKAVVRLDRNNVVTNPNRLIAGPQGQSAPASTKSYATARAWNGVAYECFLCNKVFSTLHALNMHLASPRHEDKIYRCPKGDCMQEYSTLSALCQHVENGSCGVRRFRQVQDMMDGLVNGMRSLAF</sequence>
<reference evidence="1" key="1">
    <citation type="submission" date="2021-02" db="EMBL/GenBank/DDBJ databases">
        <authorList>
            <consortium name="DOE Joint Genome Institute"/>
            <person name="Ahrendt S."/>
            <person name="Looney B.P."/>
            <person name="Miyauchi S."/>
            <person name="Morin E."/>
            <person name="Drula E."/>
            <person name="Courty P.E."/>
            <person name="Chicoki N."/>
            <person name="Fauchery L."/>
            <person name="Kohler A."/>
            <person name="Kuo A."/>
            <person name="Labutti K."/>
            <person name="Pangilinan J."/>
            <person name="Lipzen A."/>
            <person name="Riley R."/>
            <person name="Andreopoulos W."/>
            <person name="He G."/>
            <person name="Johnson J."/>
            <person name="Barry K.W."/>
            <person name="Grigoriev I.V."/>
            <person name="Nagy L."/>
            <person name="Hibbett D."/>
            <person name="Henrissat B."/>
            <person name="Matheny P.B."/>
            <person name="Labbe J."/>
            <person name="Martin F."/>
        </authorList>
    </citation>
    <scope>NUCLEOTIDE SEQUENCE</scope>
    <source>
        <strain evidence="1">FP105234-sp</strain>
    </source>
</reference>
<accession>A0ACB8RZJ7</accession>
<organism evidence="1 2">
    <name type="scientific">Auriscalpium vulgare</name>
    <dbReference type="NCBI Taxonomy" id="40419"/>
    <lineage>
        <taxon>Eukaryota</taxon>
        <taxon>Fungi</taxon>
        <taxon>Dikarya</taxon>
        <taxon>Basidiomycota</taxon>
        <taxon>Agaricomycotina</taxon>
        <taxon>Agaricomycetes</taxon>
        <taxon>Russulales</taxon>
        <taxon>Auriscalpiaceae</taxon>
        <taxon>Auriscalpium</taxon>
    </lineage>
</organism>
<evidence type="ECO:0000313" key="2">
    <source>
        <dbReference type="Proteomes" id="UP000814033"/>
    </source>
</evidence>
<comment type="caution">
    <text evidence="1">The sequence shown here is derived from an EMBL/GenBank/DDBJ whole genome shotgun (WGS) entry which is preliminary data.</text>
</comment>